<dbReference type="Pfam" id="PF00096">
    <property type="entry name" value="zf-C2H2"/>
    <property type="match status" value="2"/>
</dbReference>
<evidence type="ECO:0000313" key="8">
    <source>
        <dbReference type="RefSeq" id="XP_037892504.1"/>
    </source>
</evidence>
<gene>
    <name evidence="8" type="primary">LOC119639281</name>
</gene>
<evidence type="ECO:0000256" key="1">
    <source>
        <dbReference type="ARBA" id="ARBA00022723"/>
    </source>
</evidence>
<keyword evidence="2 4" id="KW-0863">Zinc-finger</keyword>
<evidence type="ECO:0000256" key="5">
    <source>
        <dbReference type="SAM" id="MobiDB-lite"/>
    </source>
</evidence>
<evidence type="ECO:0000256" key="4">
    <source>
        <dbReference type="PROSITE-ProRule" id="PRU00042"/>
    </source>
</evidence>
<protein>
    <submittedName>
        <fullName evidence="8">Transcription factor btd</fullName>
    </submittedName>
</protein>
<feature type="region of interest" description="Disordered" evidence="5">
    <location>
        <begin position="561"/>
        <end position="586"/>
    </location>
</feature>
<dbReference type="SMART" id="SM00355">
    <property type="entry name" value="ZnF_C2H2"/>
    <property type="match status" value="3"/>
</dbReference>
<dbReference type="InterPro" id="IPR013087">
    <property type="entry name" value="Znf_C2H2_type"/>
</dbReference>
<dbReference type="GeneID" id="119639281"/>
<dbReference type="RefSeq" id="XP_037892504.1">
    <property type="nucleotide sequence ID" value="XM_038036576.1"/>
</dbReference>
<feature type="compositionally biased region" description="Basic residues" evidence="5">
    <location>
        <begin position="571"/>
        <end position="585"/>
    </location>
</feature>
<feature type="region of interest" description="Disordered" evidence="5">
    <location>
        <begin position="442"/>
        <end position="505"/>
    </location>
</feature>
<keyword evidence="7" id="KW-1185">Reference proteome</keyword>
<feature type="compositionally biased region" description="Basic residues" evidence="5">
    <location>
        <begin position="485"/>
        <end position="494"/>
    </location>
</feature>
<evidence type="ECO:0000256" key="3">
    <source>
        <dbReference type="ARBA" id="ARBA00022833"/>
    </source>
</evidence>
<feature type="domain" description="C2H2-type" evidence="6">
    <location>
        <begin position="247"/>
        <end position="276"/>
    </location>
</feature>
<name>A0A9C6DXN5_9MUSC</name>
<dbReference type="Gene3D" id="3.30.160.60">
    <property type="entry name" value="Classic Zinc Finger"/>
    <property type="match status" value="3"/>
</dbReference>
<reference evidence="8" key="1">
    <citation type="submission" date="2025-08" db="UniProtKB">
        <authorList>
            <consortium name="RefSeq"/>
        </authorList>
    </citation>
    <scope>IDENTIFICATION</scope>
    <source>
        <tissue evidence="8">Whole body pupa</tissue>
    </source>
</reference>
<dbReference type="GO" id="GO:0008270">
    <property type="term" value="F:zinc ion binding"/>
    <property type="evidence" value="ECO:0007669"/>
    <property type="project" value="UniProtKB-KW"/>
</dbReference>
<proteinExistence type="predicted"/>
<feature type="compositionally biased region" description="Low complexity" evidence="5">
    <location>
        <begin position="79"/>
        <end position="101"/>
    </location>
</feature>
<dbReference type="KEGG" id="gfs:119639281"/>
<evidence type="ECO:0000259" key="6">
    <source>
        <dbReference type="PROSITE" id="PS50157"/>
    </source>
</evidence>
<keyword evidence="3" id="KW-0862">Zinc</keyword>
<dbReference type="InterPro" id="IPR036236">
    <property type="entry name" value="Znf_C2H2_sf"/>
</dbReference>
<dbReference type="GO" id="GO:0000978">
    <property type="term" value="F:RNA polymerase II cis-regulatory region sequence-specific DNA binding"/>
    <property type="evidence" value="ECO:0007669"/>
    <property type="project" value="TreeGrafter"/>
</dbReference>
<feature type="domain" description="C2H2-type" evidence="6">
    <location>
        <begin position="305"/>
        <end position="332"/>
    </location>
</feature>
<evidence type="ECO:0000256" key="2">
    <source>
        <dbReference type="ARBA" id="ARBA00022771"/>
    </source>
</evidence>
<dbReference type="PANTHER" id="PTHR23235:SF165">
    <property type="entry name" value="TRANSCRIPTION FACTOR BTD"/>
    <property type="match status" value="1"/>
</dbReference>
<keyword evidence="1" id="KW-0479">Metal-binding</keyword>
<feature type="domain" description="C2H2-type" evidence="6">
    <location>
        <begin position="277"/>
        <end position="304"/>
    </location>
</feature>
<sequence length="643" mass="69852">MIDAACNYLNPYATASLAATTTQTSGPPIVTTLANGNEFISSVSNTSPYNNKTLVVSSPSSAVSYNPMKVEMQYPPQPSSTGSVSPNSSIQSAPSSASVSPSIFPSPAQSFASISSSPPSSATSASPLSGSHTELGAAAAASAAYSWNTAAYTAALPTRTQFPYAQYASDYYGNVGMPASAGAWFSHQDRLYQPWSGQTYTSFNFDDIAFQTQLQRRSVRCTCPNCTNEMSGLPPIVGPDERGRKQHICHIPGCERLYGKASHLKTHLRWHTGERPFLCLTCHKRFSRSDELQRHGRTHTNYRPYACPICSKKFSRSDHLSKHKKTHFKDKKSKKALNAEAKEQANPTATVGIIKQEKSTSDGQEKTSQVKSTILSTTVSSISTAPTIPETAKTAIASAVTVRSNAVPRTNQQNVPHLQLKTEQPDIPSGYTPYPNLYHQSSSLFQPHLSGSGSYGASTQPPAAPPTFDLWNTHHNRSAIEHQHHHDHQQHQHHSSSPNAGTLNTPIMANAVTNHQQHTLQILQTSHQQQHQQQQHTQHYANLTMQSESQLAAEYGLTMSAPGGGSSPVSHSHHPHAHAHSHVHMQHSAANYSSIIGQMKSEYPSYPEFSTTSSYPAPTSAFHHHPPNPWATAAAYQHPHATA</sequence>
<dbReference type="GO" id="GO:0000981">
    <property type="term" value="F:DNA-binding transcription factor activity, RNA polymerase II-specific"/>
    <property type="evidence" value="ECO:0007669"/>
    <property type="project" value="TreeGrafter"/>
</dbReference>
<dbReference type="Proteomes" id="UP000092443">
    <property type="component" value="Unplaced"/>
</dbReference>
<feature type="compositionally biased region" description="Polar residues" evidence="5">
    <location>
        <begin position="495"/>
        <end position="505"/>
    </location>
</feature>
<dbReference type="FunFam" id="3.30.160.60:FF:000007">
    <property type="entry name" value="Basic krueppel-like factor 3"/>
    <property type="match status" value="1"/>
</dbReference>
<feature type="compositionally biased region" description="Polar residues" evidence="5">
    <location>
        <begin position="442"/>
        <end position="461"/>
    </location>
</feature>
<organism evidence="7 8">
    <name type="scientific">Glossina fuscipes</name>
    <dbReference type="NCBI Taxonomy" id="7396"/>
    <lineage>
        <taxon>Eukaryota</taxon>
        <taxon>Metazoa</taxon>
        <taxon>Ecdysozoa</taxon>
        <taxon>Arthropoda</taxon>
        <taxon>Hexapoda</taxon>
        <taxon>Insecta</taxon>
        <taxon>Pterygota</taxon>
        <taxon>Neoptera</taxon>
        <taxon>Endopterygota</taxon>
        <taxon>Diptera</taxon>
        <taxon>Brachycera</taxon>
        <taxon>Muscomorpha</taxon>
        <taxon>Hippoboscoidea</taxon>
        <taxon>Glossinidae</taxon>
        <taxon>Glossina</taxon>
    </lineage>
</organism>
<accession>A0A9C6DXN5</accession>
<dbReference type="PROSITE" id="PS00028">
    <property type="entry name" value="ZINC_FINGER_C2H2_1"/>
    <property type="match status" value="3"/>
</dbReference>
<dbReference type="AlphaFoldDB" id="A0A9C6DXN5"/>
<dbReference type="PANTHER" id="PTHR23235">
    <property type="entry name" value="KRUEPPEL-LIKE TRANSCRIPTION FACTOR"/>
    <property type="match status" value="1"/>
</dbReference>
<evidence type="ECO:0000313" key="7">
    <source>
        <dbReference type="Proteomes" id="UP000092443"/>
    </source>
</evidence>
<dbReference type="PROSITE" id="PS50157">
    <property type="entry name" value="ZINC_FINGER_C2H2_2"/>
    <property type="match status" value="3"/>
</dbReference>
<dbReference type="SUPFAM" id="SSF57667">
    <property type="entry name" value="beta-beta-alpha zinc fingers"/>
    <property type="match status" value="2"/>
</dbReference>
<feature type="region of interest" description="Disordered" evidence="5">
    <location>
        <begin position="71"/>
        <end position="101"/>
    </location>
</feature>